<dbReference type="Proteomes" id="UP000004477">
    <property type="component" value="Unassembled WGS sequence"/>
</dbReference>
<organism evidence="1 2">
    <name type="scientific">Segatella copri DSM 18205</name>
    <dbReference type="NCBI Taxonomy" id="537011"/>
    <lineage>
        <taxon>Bacteria</taxon>
        <taxon>Pseudomonadati</taxon>
        <taxon>Bacteroidota</taxon>
        <taxon>Bacteroidia</taxon>
        <taxon>Bacteroidales</taxon>
        <taxon>Prevotellaceae</taxon>
        <taxon>Segatella</taxon>
    </lineage>
</organism>
<dbReference type="HOGENOM" id="CLU_2131188_0_0_10"/>
<protein>
    <submittedName>
        <fullName evidence="1">Uncharacterized protein</fullName>
    </submittedName>
</protein>
<evidence type="ECO:0000313" key="1">
    <source>
        <dbReference type="EMBL" id="EFB34701.1"/>
    </source>
</evidence>
<accession>D1PF63</accession>
<dbReference type="EMBL" id="ACBX02000032">
    <property type="protein sequence ID" value="EFB34701.1"/>
    <property type="molecule type" value="Genomic_DNA"/>
</dbReference>
<reference evidence="1" key="1">
    <citation type="submission" date="2009-11" db="EMBL/GenBank/DDBJ databases">
        <authorList>
            <person name="Weinstock G."/>
            <person name="Sodergren E."/>
            <person name="Clifton S."/>
            <person name="Fulton L."/>
            <person name="Fulton B."/>
            <person name="Courtney L."/>
            <person name="Fronick C."/>
            <person name="Harrison M."/>
            <person name="Strong C."/>
            <person name="Farmer C."/>
            <person name="Delahaunty K."/>
            <person name="Markovic C."/>
            <person name="Hall O."/>
            <person name="Minx P."/>
            <person name="Tomlinson C."/>
            <person name="Mitreva M."/>
            <person name="Nelson J."/>
            <person name="Hou S."/>
            <person name="Wollam A."/>
            <person name="Pepin K.H."/>
            <person name="Johnson M."/>
            <person name="Bhonagiri V."/>
            <person name="Nash W.E."/>
            <person name="Warren W."/>
            <person name="Chinwalla A."/>
            <person name="Mardis E.R."/>
            <person name="Wilson R.K."/>
        </authorList>
    </citation>
    <scope>NUCLEOTIDE SEQUENCE [LARGE SCALE GENOMIC DNA]</scope>
    <source>
        <strain evidence="1">DSM 18205</strain>
    </source>
</reference>
<keyword evidence="2" id="KW-1185">Reference proteome</keyword>
<gene>
    <name evidence="1" type="ORF">PREVCOP_05870</name>
</gene>
<dbReference type="STRING" id="537011.PREVCOP_05870"/>
<name>D1PF63_9BACT</name>
<evidence type="ECO:0000313" key="2">
    <source>
        <dbReference type="Proteomes" id="UP000004477"/>
    </source>
</evidence>
<proteinExistence type="predicted"/>
<sequence>MPCISICRVQLFFCKDTTFPRNFQGFREKILEKGEEKKKIGGSRIGGEPPIENYYFLRCFKKSSIPTISTFGKGMFSNSLKCLSSVTIKIALLAMAQSTNLLSSSLAFIKLLF</sequence>
<dbReference type="AlphaFoldDB" id="D1PF63"/>
<comment type="caution">
    <text evidence="1">The sequence shown here is derived from an EMBL/GenBank/DDBJ whole genome shotgun (WGS) entry which is preliminary data.</text>
</comment>
<dbReference type="PaxDb" id="537011-PREVCOP_05870"/>